<comment type="caution">
    <text evidence="3">The sequence shown here is derived from an EMBL/GenBank/DDBJ whole genome shotgun (WGS) entry which is preliminary data.</text>
</comment>
<keyword evidence="2" id="KW-0862">Zinc</keyword>
<evidence type="ECO:0000313" key="3">
    <source>
        <dbReference type="EMBL" id="MEC5426079.1"/>
    </source>
</evidence>
<dbReference type="Proteomes" id="UP001335737">
    <property type="component" value="Unassembled WGS sequence"/>
</dbReference>
<dbReference type="PANTHER" id="PTHR43808">
    <property type="entry name" value="ACETYLORNITHINE DEACETYLASE"/>
    <property type="match status" value="1"/>
</dbReference>
<reference evidence="3 4" key="1">
    <citation type="journal article" date="2024" name="Int. J. Syst. Evol. Microbiol.">
        <title>Virgibacillus tibetensis sp. nov., isolated from salt lake on the Tibetan Plateau of China.</title>
        <authorList>
            <person name="Phurbu D."/>
            <person name="Liu Z.-X."/>
            <person name="Wang R."/>
            <person name="Zheng Y.-Y."/>
            <person name="Liu H.-C."/>
            <person name="Zhou Y.-G."/>
            <person name="Yu Y.-J."/>
            <person name="Li A.-H."/>
        </authorList>
    </citation>
    <scope>NUCLEOTIDE SEQUENCE [LARGE SCALE GENOMIC DNA]</scope>
    <source>
        <strain evidence="3 4">C22-A2</strain>
    </source>
</reference>
<dbReference type="RefSeq" id="WP_327609613.1">
    <property type="nucleotide sequence ID" value="NZ_JARZFX010000031.1"/>
</dbReference>
<evidence type="ECO:0000256" key="2">
    <source>
        <dbReference type="ARBA" id="ARBA00022833"/>
    </source>
</evidence>
<dbReference type="SUPFAM" id="SSF53187">
    <property type="entry name" value="Zn-dependent exopeptidases"/>
    <property type="match status" value="1"/>
</dbReference>
<keyword evidence="1" id="KW-0378">Hydrolase</keyword>
<dbReference type="InterPro" id="IPR001261">
    <property type="entry name" value="ArgE/DapE_CS"/>
</dbReference>
<organism evidence="3 4">
    <name type="scientific">Virgibacillus tibetensis</name>
    <dbReference type="NCBI Taxonomy" id="3042313"/>
    <lineage>
        <taxon>Bacteria</taxon>
        <taxon>Bacillati</taxon>
        <taxon>Bacillota</taxon>
        <taxon>Bacilli</taxon>
        <taxon>Bacillales</taxon>
        <taxon>Bacillaceae</taxon>
        <taxon>Virgibacillus</taxon>
    </lineage>
</organism>
<proteinExistence type="predicted"/>
<dbReference type="PROSITE" id="PS00758">
    <property type="entry name" value="ARGE_DAPE_CPG2_1"/>
    <property type="match status" value="1"/>
</dbReference>
<sequence length="102" mass="11232">MDRGNISKQTHIYAKISKSNKSYKSIMFNGHIDTVPAYTMENGLQPERKKENLYGGGAVDIKGAIAAAVMFTLNRYHREFAGEVNFAGPQEQGVLQIPASGR</sequence>
<dbReference type="PANTHER" id="PTHR43808:SF8">
    <property type="entry name" value="PEPTIDASE M20 DIMERISATION DOMAIN-CONTAINING PROTEIN"/>
    <property type="match status" value="1"/>
</dbReference>
<name>A0ABU6KN64_9BACI</name>
<evidence type="ECO:0000313" key="4">
    <source>
        <dbReference type="Proteomes" id="UP001335737"/>
    </source>
</evidence>
<dbReference type="InterPro" id="IPR002933">
    <property type="entry name" value="Peptidase_M20"/>
</dbReference>
<gene>
    <name evidence="3" type="ORF">QGM71_21765</name>
</gene>
<dbReference type="Pfam" id="PF01546">
    <property type="entry name" value="Peptidase_M20"/>
    <property type="match status" value="1"/>
</dbReference>
<evidence type="ECO:0000256" key="1">
    <source>
        <dbReference type="ARBA" id="ARBA00022801"/>
    </source>
</evidence>
<dbReference type="Gene3D" id="3.40.630.10">
    <property type="entry name" value="Zn peptidases"/>
    <property type="match status" value="1"/>
</dbReference>
<accession>A0ABU6KN64</accession>
<dbReference type="InterPro" id="IPR050072">
    <property type="entry name" value="Peptidase_M20A"/>
</dbReference>
<dbReference type="EMBL" id="JARZFX010000031">
    <property type="protein sequence ID" value="MEC5426079.1"/>
    <property type="molecule type" value="Genomic_DNA"/>
</dbReference>
<keyword evidence="4" id="KW-1185">Reference proteome</keyword>
<protein>
    <submittedName>
        <fullName evidence="3">M20/M25/M40 family metallo-hydrolase</fullName>
    </submittedName>
</protein>